<dbReference type="PANTHER" id="PTHR12411">
    <property type="entry name" value="CYSTEINE PROTEASE FAMILY C1-RELATED"/>
    <property type="match status" value="1"/>
</dbReference>
<evidence type="ECO:0000256" key="3">
    <source>
        <dbReference type="SAM" id="MobiDB-lite"/>
    </source>
</evidence>
<dbReference type="SMART" id="SM00645">
    <property type="entry name" value="Pept_C1"/>
    <property type="match status" value="1"/>
</dbReference>
<evidence type="ECO:0000256" key="2">
    <source>
        <dbReference type="ARBA" id="ARBA00023145"/>
    </source>
</evidence>
<dbReference type="InterPro" id="IPR013128">
    <property type="entry name" value="Peptidase_C1A"/>
</dbReference>
<sequence>MLSLSRFLLALILDVLFNDPRTANSLNVSAMLELEEDFDYLLADSGMQYTLEELTQHREDFLAAHRAATKEVDGKPIVASGPSGGLTRLFWKSRPMLIKSLADALNRDQKSWVASFEQERFKGASVSDVETLCGTILNGPSKLPKKSPSYPSALNDLPDSFDAREHFKNCSHVIGHVRDQSTCGSCWAFATSEAFSDRLCIRSGGQYDMVPLSAGHTAACCSEAEGCFSFGCDGGQPDSAWRWFSEHGVVSGGDYQPDMQTFAPKLEPGCWPYDFPECAHHVDVKGMQPCKGNRPSPTCSTQCRNHQYKPSFDGDRHYTEDEGYSLDQVDEIKKEIIDNGPVSVLRLQAVTYSPSVAAAFTVYEDFPYYKSGVYKHVRGSELGGHAVKIIGWGVEQNEQYWLVMNSWNVNWGDKGTFKIAFGECGIDSEVTAGVPRDNKKSSRGGTQPEIML</sequence>
<dbReference type="CDD" id="cd02620">
    <property type="entry name" value="Peptidase_C1A_CathepsinB"/>
    <property type="match status" value="1"/>
</dbReference>
<keyword evidence="4" id="KW-0732">Signal</keyword>
<reference evidence="6 7" key="1">
    <citation type="submission" date="2020-04" db="EMBL/GenBank/DDBJ databases">
        <title>Perkinsus olseni comparative genomics.</title>
        <authorList>
            <person name="Bogema D.R."/>
        </authorList>
    </citation>
    <scope>NUCLEOTIDE SEQUENCE [LARGE SCALE GENOMIC DNA]</scope>
    <source>
        <strain evidence="6">ATCC PRA-205</strain>
    </source>
</reference>
<dbReference type="PROSITE" id="PS00639">
    <property type="entry name" value="THIOL_PROTEASE_HIS"/>
    <property type="match status" value="1"/>
</dbReference>
<name>A0A7J6R1U5_PEROL</name>
<evidence type="ECO:0000256" key="1">
    <source>
        <dbReference type="ARBA" id="ARBA00008455"/>
    </source>
</evidence>
<proteinExistence type="inferred from homology"/>
<accession>A0A7J6R1U5</accession>
<dbReference type="SUPFAM" id="SSF54001">
    <property type="entry name" value="Cysteine proteinases"/>
    <property type="match status" value="1"/>
</dbReference>
<dbReference type="GO" id="GO:0006508">
    <property type="term" value="P:proteolysis"/>
    <property type="evidence" value="ECO:0007669"/>
    <property type="project" value="InterPro"/>
</dbReference>
<comment type="similarity">
    <text evidence="1">Belongs to the peptidase C1 family.</text>
</comment>
<feature type="region of interest" description="Disordered" evidence="3">
    <location>
        <begin position="432"/>
        <end position="452"/>
    </location>
</feature>
<evidence type="ECO:0000313" key="7">
    <source>
        <dbReference type="Proteomes" id="UP000574390"/>
    </source>
</evidence>
<dbReference type="Pfam" id="PF00112">
    <property type="entry name" value="Peptidase_C1"/>
    <property type="match status" value="1"/>
</dbReference>
<organism evidence="6 7">
    <name type="scientific">Perkinsus olseni</name>
    <name type="common">Perkinsus atlanticus</name>
    <dbReference type="NCBI Taxonomy" id="32597"/>
    <lineage>
        <taxon>Eukaryota</taxon>
        <taxon>Sar</taxon>
        <taxon>Alveolata</taxon>
        <taxon>Perkinsozoa</taxon>
        <taxon>Perkinsea</taxon>
        <taxon>Perkinsida</taxon>
        <taxon>Perkinsidae</taxon>
        <taxon>Perkinsus</taxon>
    </lineage>
</organism>
<evidence type="ECO:0000256" key="4">
    <source>
        <dbReference type="SAM" id="SignalP"/>
    </source>
</evidence>
<feature type="signal peptide" evidence="4">
    <location>
        <begin position="1"/>
        <end position="25"/>
    </location>
</feature>
<evidence type="ECO:0000313" key="6">
    <source>
        <dbReference type="EMBL" id="KAF4713856.1"/>
    </source>
</evidence>
<comment type="caution">
    <text evidence="6">The sequence shown here is derived from an EMBL/GenBank/DDBJ whole genome shotgun (WGS) entry which is preliminary data.</text>
</comment>
<dbReference type="InterPro" id="IPR000169">
    <property type="entry name" value="Pept_cys_AS"/>
</dbReference>
<dbReference type="GO" id="GO:0008234">
    <property type="term" value="F:cysteine-type peptidase activity"/>
    <property type="evidence" value="ECO:0007669"/>
    <property type="project" value="InterPro"/>
</dbReference>
<feature type="chain" id="PRO_5029643527" description="Peptidase C1A papain C-terminal domain-containing protein" evidence="4">
    <location>
        <begin position="26"/>
        <end position="452"/>
    </location>
</feature>
<dbReference type="InterPro" id="IPR025660">
    <property type="entry name" value="Pept_his_AS"/>
</dbReference>
<dbReference type="PROSITE" id="PS00139">
    <property type="entry name" value="THIOL_PROTEASE_CYS"/>
    <property type="match status" value="1"/>
</dbReference>
<evidence type="ECO:0000259" key="5">
    <source>
        <dbReference type="SMART" id="SM00645"/>
    </source>
</evidence>
<feature type="domain" description="Peptidase C1A papain C-terminal" evidence="5">
    <location>
        <begin position="157"/>
        <end position="434"/>
    </location>
</feature>
<dbReference type="AlphaFoldDB" id="A0A7J6R1U5"/>
<dbReference type="InterPro" id="IPR000668">
    <property type="entry name" value="Peptidase_C1A_C"/>
</dbReference>
<dbReference type="Proteomes" id="UP000574390">
    <property type="component" value="Unassembled WGS sequence"/>
</dbReference>
<dbReference type="Gene3D" id="3.90.70.10">
    <property type="entry name" value="Cysteine proteinases"/>
    <property type="match status" value="1"/>
</dbReference>
<gene>
    <name evidence="6" type="ORF">FOZ62_010070</name>
</gene>
<dbReference type="InterPro" id="IPR038765">
    <property type="entry name" value="Papain-like_cys_pep_sf"/>
</dbReference>
<dbReference type="PRINTS" id="PR00705">
    <property type="entry name" value="PAPAIN"/>
</dbReference>
<keyword evidence="2" id="KW-0865">Zymogen</keyword>
<dbReference type="EMBL" id="JABANM010025888">
    <property type="protein sequence ID" value="KAF4713856.1"/>
    <property type="molecule type" value="Genomic_DNA"/>
</dbReference>
<protein>
    <recommendedName>
        <fullName evidence="5">Peptidase C1A papain C-terminal domain-containing protein</fullName>
    </recommendedName>
</protein>